<sequence length="268" mass="30885">MLHSLALFLVLGLSACGLLPDRTDDQEDWSANKFYSEAKEKLNDGSYPAAIKLYETLESRYPYGRIAQQAQLEVAYAHYKNDEPASAIAAADRFIKLHPNHANVDYAYYIKGLANFNEGWGMLGFLLKGPFKQDMSERDPKASYESFEIFKELVTRFPESKYAADSRQRMAYLLNLLAMGEIHTARYYMKRKAYIAAANRAQNAVKEYPPTPATEEALYIMIRAYEALEMYDLRDDAERVMRINFPDSIFLAELPEVGAKSWWEFWKN</sequence>
<dbReference type="NCBIfam" id="TIGR03302">
    <property type="entry name" value="OM_YfiO"/>
    <property type="match status" value="1"/>
</dbReference>
<keyword evidence="5" id="KW-0449">Lipoprotein</keyword>
<dbReference type="InterPro" id="IPR039565">
    <property type="entry name" value="BamD-like"/>
</dbReference>
<organism evidence="8 9">
    <name type="scientific">Nitrosomonas ureae</name>
    <dbReference type="NCBI Taxonomy" id="44577"/>
    <lineage>
        <taxon>Bacteria</taxon>
        <taxon>Pseudomonadati</taxon>
        <taxon>Pseudomonadota</taxon>
        <taxon>Betaproteobacteria</taxon>
        <taxon>Nitrosomonadales</taxon>
        <taxon>Nitrosomonadaceae</taxon>
        <taxon>Nitrosomonas</taxon>
    </lineage>
</organism>
<dbReference type="HAMAP" id="MF_00922">
    <property type="entry name" value="OM_assembly_BamD"/>
    <property type="match status" value="1"/>
</dbReference>
<evidence type="ECO:0000256" key="5">
    <source>
        <dbReference type="ARBA" id="ARBA00023288"/>
    </source>
</evidence>
<evidence type="ECO:0000256" key="1">
    <source>
        <dbReference type="ARBA" id="ARBA00022729"/>
    </source>
</evidence>
<evidence type="ECO:0000259" key="7">
    <source>
        <dbReference type="Pfam" id="PF13525"/>
    </source>
</evidence>
<accession>A0A285C2V9</accession>
<keyword evidence="1 6" id="KW-0732">Signal</keyword>
<dbReference type="Proteomes" id="UP000242498">
    <property type="component" value="Chromosome I"/>
</dbReference>
<protein>
    <recommendedName>
        <fullName evidence="6">Outer membrane protein assembly factor BamD</fullName>
    </recommendedName>
</protein>
<dbReference type="GO" id="GO:1990063">
    <property type="term" value="C:Bam protein complex"/>
    <property type="evidence" value="ECO:0007669"/>
    <property type="project" value="TreeGrafter"/>
</dbReference>
<keyword evidence="4 6" id="KW-0998">Cell outer membrane</keyword>
<keyword evidence="3" id="KW-0564">Palmitate</keyword>
<evidence type="ECO:0000256" key="2">
    <source>
        <dbReference type="ARBA" id="ARBA00023136"/>
    </source>
</evidence>
<comment type="function">
    <text evidence="6">Part of the outer membrane protein assembly complex, which is involved in assembly and insertion of beta-barrel proteins into the outer membrane.</text>
</comment>
<dbReference type="GO" id="GO:0051205">
    <property type="term" value="P:protein insertion into membrane"/>
    <property type="evidence" value="ECO:0007669"/>
    <property type="project" value="UniProtKB-UniRule"/>
</dbReference>
<dbReference type="PANTHER" id="PTHR37423:SF1">
    <property type="entry name" value="OUTER MEMBRANE PROTEIN ASSEMBLY FACTOR BAMD"/>
    <property type="match status" value="1"/>
</dbReference>
<dbReference type="Gene3D" id="1.25.40.10">
    <property type="entry name" value="Tetratricopeptide repeat domain"/>
    <property type="match status" value="1"/>
</dbReference>
<comment type="similarity">
    <text evidence="6">Belongs to the BamD family.</text>
</comment>
<evidence type="ECO:0000313" key="9">
    <source>
        <dbReference type="Proteomes" id="UP000242498"/>
    </source>
</evidence>
<name>A0A285C2V9_9PROT</name>
<dbReference type="InterPro" id="IPR017689">
    <property type="entry name" value="BamD"/>
</dbReference>
<dbReference type="EMBL" id="LT907782">
    <property type="protein sequence ID" value="SNX61383.1"/>
    <property type="molecule type" value="Genomic_DNA"/>
</dbReference>
<dbReference type="GO" id="GO:0043165">
    <property type="term" value="P:Gram-negative-bacterium-type cell outer membrane assembly"/>
    <property type="evidence" value="ECO:0007669"/>
    <property type="project" value="UniProtKB-UniRule"/>
</dbReference>
<dbReference type="OrthoDB" id="9779191at2"/>
<evidence type="ECO:0000256" key="3">
    <source>
        <dbReference type="ARBA" id="ARBA00023139"/>
    </source>
</evidence>
<reference evidence="8 9" key="1">
    <citation type="submission" date="2017-08" db="EMBL/GenBank/DDBJ databases">
        <authorList>
            <person name="de Groot N.N."/>
        </authorList>
    </citation>
    <scope>NUCLEOTIDE SEQUENCE [LARGE SCALE GENOMIC DNA]</scope>
    <source>
        <strain evidence="8 9">Nm15</strain>
    </source>
</reference>
<evidence type="ECO:0000256" key="4">
    <source>
        <dbReference type="ARBA" id="ARBA00023237"/>
    </source>
</evidence>
<evidence type="ECO:0000256" key="6">
    <source>
        <dbReference type="HAMAP-Rule" id="MF_00922"/>
    </source>
</evidence>
<dbReference type="CDD" id="cd15830">
    <property type="entry name" value="BamD"/>
    <property type="match status" value="1"/>
</dbReference>
<gene>
    <name evidence="6" type="primary">bamD</name>
    <name evidence="8" type="ORF">SAMN06296273_2838</name>
</gene>
<dbReference type="AlphaFoldDB" id="A0A285C2V9"/>
<comment type="subunit">
    <text evidence="6">Part of the Bam complex.</text>
</comment>
<feature type="domain" description="Outer membrane lipoprotein BamD-like" evidence="7">
    <location>
        <begin position="29"/>
        <end position="238"/>
    </location>
</feature>
<dbReference type="PANTHER" id="PTHR37423">
    <property type="entry name" value="SOLUBLE LYTIC MUREIN TRANSGLYCOSYLASE-RELATED"/>
    <property type="match status" value="1"/>
</dbReference>
<proteinExistence type="inferred from homology"/>
<comment type="subcellular location">
    <subcellularLocation>
        <location evidence="6">Cell outer membrane</location>
    </subcellularLocation>
</comment>
<dbReference type="RefSeq" id="WP_096294121.1">
    <property type="nucleotide sequence ID" value="NZ_LT907782.1"/>
</dbReference>
<dbReference type="Pfam" id="PF13525">
    <property type="entry name" value="YfiO"/>
    <property type="match status" value="1"/>
</dbReference>
<dbReference type="InterPro" id="IPR011990">
    <property type="entry name" value="TPR-like_helical_dom_sf"/>
</dbReference>
<dbReference type="SUPFAM" id="SSF48452">
    <property type="entry name" value="TPR-like"/>
    <property type="match status" value="1"/>
</dbReference>
<evidence type="ECO:0000313" key="8">
    <source>
        <dbReference type="EMBL" id="SNX61383.1"/>
    </source>
</evidence>
<keyword evidence="2 6" id="KW-0472">Membrane</keyword>